<dbReference type="InterPro" id="IPR029062">
    <property type="entry name" value="Class_I_gatase-like"/>
</dbReference>
<keyword evidence="2" id="KW-0808">Transferase</keyword>
<dbReference type="CDD" id="cd01741">
    <property type="entry name" value="GATase1_1"/>
    <property type="match status" value="1"/>
</dbReference>
<name>A0A6L7G185_9RHOB</name>
<dbReference type="AlphaFoldDB" id="A0A6L7G185"/>
<dbReference type="PANTHER" id="PTHR42695:SF5">
    <property type="entry name" value="GLUTAMINE AMIDOTRANSFERASE YLR126C-RELATED"/>
    <property type="match status" value="1"/>
</dbReference>
<comment type="caution">
    <text evidence="2">The sequence shown here is derived from an EMBL/GenBank/DDBJ whole genome shotgun (WGS) entry which is preliminary data.</text>
</comment>
<dbReference type="PANTHER" id="PTHR42695">
    <property type="entry name" value="GLUTAMINE AMIDOTRANSFERASE YLR126C-RELATED"/>
    <property type="match status" value="1"/>
</dbReference>
<feature type="domain" description="Glutamine amidotransferase" evidence="1">
    <location>
        <begin position="29"/>
        <end position="182"/>
    </location>
</feature>
<organism evidence="2 3">
    <name type="scientific">Pseudooceanicola albus</name>
    <dbReference type="NCBI Taxonomy" id="2692189"/>
    <lineage>
        <taxon>Bacteria</taxon>
        <taxon>Pseudomonadati</taxon>
        <taxon>Pseudomonadota</taxon>
        <taxon>Alphaproteobacteria</taxon>
        <taxon>Rhodobacterales</taxon>
        <taxon>Paracoccaceae</taxon>
        <taxon>Pseudooceanicola</taxon>
    </lineage>
</organism>
<keyword evidence="3" id="KW-1185">Reference proteome</keyword>
<sequence>MRILVFQHLPVEHPGTLRELWAEDGHSWDVVELEAGEPIPDLAGYDLLVAMGGPQDLWQKDDLPWMRPEIAAIRTWVVDWKRPYLGICLGHQLLAEALGGTVGPMPRPEVGLAMVEKTPAGAADPVLADLPAQMLTFQWHGAEARDLPQSVTVLAQNPACPTQAIRYGAAAYGFQFHFEITPDTVPDWQKVPAYAASLEQALGGERALGLEQEVAPRLADFRATCTAIHRSFSRLLAAQTA</sequence>
<dbReference type="InterPro" id="IPR017926">
    <property type="entry name" value="GATASE"/>
</dbReference>
<dbReference type="GO" id="GO:0005829">
    <property type="term" value="C:cytosol"/>
    <property type="evidence" value="ECO:0007669"/>
    <property type="project" value="TreeGrafter"/>
</dbReference>
<dbReference type="GO" id="GO:0016740">
    <property type="term" value="F:transferase activity"/>
    <property type="evidence" value="ECO:0007669"/>
    <property type="project" value="UniProtKB-KW"/>
</dbReference>
<evidence type="ECO:0000313" key="3">
    <source>
        <dbReference type="Proteomes" id="UP000477911"/>
    </source>
</evidence>
<reference evidence="2 3" key="1">
    <citation type="submission" date="2019-12" db="EMBL/GenBank/DDBJ databases">
        <authorList>
            <person name="Li M."/>
        </authorList>
    </citation>
    <scope>NUCLEOTIDE SEQUENCE [LARGE SCALE GENOMIC DNA]</scope>
    <source>
        <strain evidence="2 3">GBMRC 2024</strain>
    </source>
</reference>
<dbReference type="SUPFAM" id="SSF52317">
    <property type="entry name" value="Class I glutamine amidotransferase-like"/>
    <property type="match status" value="1"/>
</dbReference>
<proteinExistence type="predicted"/>
<gene>
    <name evidence="2" type="ORF">GR170_08215</name>
</gene>
<dbReference type="InterPro" id="IPR044992">
    <property type="entry name" value="ChyE-like"/>
</dbReference>
<keyword evidence="2" id="KW-0315">Glutamine amidotransferase</keyword>
<dbReference type="PROSITE" id="PS51273">
    <property type="entry name" value="GATASE_TYPE_1"/>
    <property type="match status" value="1"/>
</dbReference>
<evidence type="ECO:0000313" key="2">
    <source>
        <dbReference type="EMBL" id="MXN17815.1"/>
    </source>
</evidence>
<protein>
    <submittedName>
        <fullName evidence="2">Type 1 glutamine amidotransferase</fullName>
    </submittedName>
</protein>
<dbReference type="EMBL" id="WUMU01000006">
    <property type="protein sequence ID" value="MXN17815.1"/>
    <property type="molecule type" value="Genomic_DNA"/>
</dbReference>
<dbReference type="RefSeq" id="WP_160893537.1">
    <property type="nucleotide sequence ID" value="NZ_WUMU01000006.1"/>
</dbReference>
<dbReference type="Proteomes" id="UP000477911">
    <property type="component" value="Unassembled WGS sequence"/>
</dbReference>
<dbReference type="Pfam" id="PF00117">
    <property type="entry name" value="GATase"/>
    <property type="match status" value="1"/>
</dbReference>
<dbReference type="Gene3D" id="3.40.50.880">
    <property type="match status" value="1"/>
</dbReference>
<accession>A0A6L7G185</accession>
<evidence type="ECO:0000259" key="1">
    <source>
        <dbReference type="Pfam" id="PF00117"/>
    </source>
</evidence>